<comment type="caution">
    <text evidence="2">The sequence shown here is derived from an EMBL/GenBank/DDBJ whole genome shotgun (WGS) entry which is preliminary data.</text>
</comment>
<keyword evidence="1" id="KW-0812">Transmembrane</keyword>
<protein>
    <submittedName>
        <fullName evidence="2">Uncharacterized protein</fullName>
    </submittedName>
</protein>
<dbReference type="EMBL" id="BLKG01000215">
    <property type="protein sequence ID" value="GFF99377.1"/>
    <property type="molecule type" value="Genomic_DNA"/>
</dbReference>
<accession>A0ABQ1BDQ3</accession>
<reference evidence="2 3" key="1">
    <citation type="submission" date="2020-01" db="EMBL/GenBank/DDBJ databases">
        <title>Draft genome sequence of Aspergillus udagawae IFM 53868.</title>
        <authorList>
            <person name="Takahashi H."/>
            <person name="Yaguchi T."/>
        </authorList>
    </citation>
    <scope>NUCLEOTIDE SEQUENCE [LARGE SCALE GENOMIC DNA]</scope>
    <source>
        <strain evidence="2 3">IFM 53868</strain>
    </source>
</reference>
<sequence>MGGWWDDFSNNLATDLSPFITLFGEAPTKQYLSERLSPVDAVIFAIAPLGVITAKEAERLYTNGGGIARVLGHPKLLEIVHKQQYFKHEFMRSMSAPATAGIYPFEEFVEWSKEWIEERRRETHVETGTEAQEEPNEGQLCFAPNPNLTLNIGIRIYPTWVLVTIAGVGAFGQLGILIWAAIARYRLAWTRGDFQDRYGVPMLVIGTGLLSTGMVRCAQLVEGSTKERVFSRSSSSTATSRPYWVQQGTQFIGDQVFDSFAYSHPTNQSDRYITSWKDAGVAPKTLALGGALGSTVVGFALQFLGLRACHSTVAVAQLTLTPLMSMVRSWLRSSRLAEREVCLADQRELHAGHELDWLALPGMEETGAVFLYRARLAQLTKDWDDQLVRVRSAARSLARAIEATANLLFTADDIPQIASARVPTAHLGIMSTSLFIYTQELFSIFFASILHMVRDLGGTTGTTTETGKNEVRNTNIIQIQKAFVDNGLGSVHDVMTCIFPALKRQGKLPKARRKADLGS</sequence>
<organism evidence="2 3">
    <name type="scientific">Aspergillus udagawae</name>
    <dbReference type="NCBI Taxonomy" id="91492"/>
    <lineage>
        <taxon>Eukaryota</taxon>
        <taxon>Fungi</taxon>
        <taxon>Dikarya</taxon>
        <taxon>Ascomycota</taxon>
        <taxon>Pezizomycotina</taxon>
        <taxon>Eurotiomycetes</taxon>
        <taxon>Eurotiomycetidae</taxon>
        <taxon>Eurotiales</taxon>
        <taxon>Aspergillaceae</taxon>
        <taxon>Aspergillus</taxon>
        <taxon>Aspergillus subgen. Fumigati</taxon>
    </lineage>
</organism>
<keyword evidence="1" id="KW-1133">Transmembrane helix</keyword>
<evidence type="ECO:0000313" key="3">
    <source>
        <dbReference type="Proteomes" id="UP000465266"/>
    </source>
</evidence>
<proteinExistence type="predicted"/>
<gene>
    <name evidence="2" type="ORF">IFM53868_10252</name>
</gene>
<evidence type="ECO:0000313" key="2">
    <source>
        <dbReference type="EMBL" id="GFF99377.1"/>
    </source>
</evidence>
<evidence type="ECO:0000256" key="1">
    <source>
        <dbReference type="SAM" id="Phobius"/>
    </source>
</evidence>
<feature type="transmembrane region" description="Helical" evidence="1">
    <location>
        <begin position="160"/>
        <end position="182"/>
    </location>
</feature>
<keyword evidence="1" id="KW-0472">Membrane</keyword>
<name>A0ABQ1BDQ3_9EURO</name>
<dbReference type="Proteomes" id="UP000465266">
    <property type="component" value="Unassembled WGS sequence"/>
</dbReference>
<keyword evidence="3" id="KW-1185">Reference proteome</keyword>